<reference evidence="4" key="3">
    <citation type="submission" date="2022-09" db="EMBL/GenBank/DDBJ databases">
        <title>Complete genome sequence of Vulcanisaeta souniana.</title>
        <authorList>
            <person name="Kato S."/>
            <person name="Itoh T."/>
            <person name="Ohkuma M."/>
        </authorList>
    </citation>
    <scope>NUCLEOTIDE SEQUENCE [LARGE SCALE GENOMIC DNA]</scope>
    <source>
        <strain evidence="4">JCM 11219</strain>
    </source>
</reference>
<gene>
    <name evidence="2" type="ORF">GCM10007112_12270</name>
    <name evidence="1" type="ORF">Vsou_25170</name>
</gene>
<dbReference type="OrthoDB" id="25976at2157"/>
<evidence type="ECO:0000313" key="2">
    <source>
        <dbReference type="EMBL" id="GGI77017.1"/>
    </source>
</evidence>
<keyword evidence="4" id="KW-1185">Reference proteome</keyword>
<dbReference type="Proteomes" id="UP001060771">
    <property type="component" value="Chromosome"/>
</dbReference>
<dbReference type="EMBL" id="BMNM01000004">
    <property type="protein sequence ID" value="GGI77017.1"/>
    <property type="molecule type" value="Genomic_DNA"/>
</dbReference>
<evidence type="ECO:0000313" key="1">
    <source>
        <dbReference type="EMBL" id="BDR93424.1"/>
    </source>
</evidence>
<dbReference type="GeneID" id="76208054"/>
<dbReference type="AlphaFoldDB" id="A0A830EJB2"/>
<reference evidence="1" key="4">
    <citation type="journal article" date="2023" name="Microbiol. Resour. Announc.">
        <title>Complete Genome Sequence of Vulcanisaeta souniana Strain IC-059, a Hyperthermophilic Archaeon Isolated from Hot Spring Water in Japan.</title>
        <authorList>
            <person name="Kato S."/>
            <person name="Itoh T."/>
            <person name="Wu L."/>
            <person name="Ma J."/>
            <person name="Ohkuma M."/>
        </authorList>
    </citation>
    <scope>NUCLEOTIDE SEQUENCE</scope>
    <source>
        <strain evidence="1">JCM 11219</strain>
    </source>
</reference>
<sequence>MSFTTVYERDLEIPIKISKSASEDARRKRLERWPREAGLSVPLDDSGTSFMQLVKSFSTDYGLTPGERTWDVKDVGGKYSVNMVWKLMRNNEEKGYAKVTGEISLTPTGEEQNNVVYTARLKYTIEISNDVLNEKATAENVPEVNLFG</sequence>
<reference evidence="2" key="1">
    <citation type="journal article" date="2014" name="Int. J. Syst. Evol. Microbiol.">
        <title>Complete genome sequence of Corynebacterium casei LMG S-19264T (=DSM 44701T), isolated from a smear-ripened cheese.</title>
        <authorList>
            <consortium name="US DOE Joint Genome Institute (JGI-PGF)"/>
            <person name="Walter F."/>
            <person name="Albersmeier A."/>
            <person name="Kalinowski J."/>
            <person name="Ruckert C."/>
        </authorList>
    </citation>
    <scope>NUCLEOTIDE SEQUENCE</scope>
    <source>
        <strain evidence="2">JCM 11219</strain>
    </source>
</reference>
<name>A0A830EJB2_9CREN</name>
<accession>A0A830EJB2</accession>
<dbReference type="EMBL" id="AP026830">
    <property type="protein sequence ID" value="BDR93424.1"/>
    <property type="molecule type" value="Genomic_DNA"/>
</dbReference>
<protein>
    <submittedName>
        <fullName evidence="2">Uncharacterized protein</fullName>
    </submittedName>
</protein>
<reference evidence="2" key="2">
    <citation type="submission" date="2020-09" db="EMBL/GenBank/DDBJ databases">
        <authorList>
            <person name="Sun Q."/>
            <person name="Ohkuma M."/>
        </authorList>
    </citation>
    <scope>NUCLEOTIDE SEQUENCE</scope>
    <source>
        <strain evidence="2">JCM 11219</strain>
    </source>
</reference>
<dbReference type="Proteomes" id="UP000657075">
    <property type="component" value="Unassembled WGS sequence"/>
</dbReference>
<proteinExistence type="predicted"/>
<evidence type="ECO:0000313" key="3">
    <source>
        <dbReference type="Proteomes" id="UP000657075"/>
    </source>
</evidence>
<dbReference type="RefSeq" id="WP_188603153.1">
    <property type="nucleotide sequence ID" value="NZ_AP026830.1"/>
</dbReference>
<evidence type="ECO:0000313" key="4">
    <source>
        <dbReference type="Proteomes" id="UP001060771"/>
    </source>
</evidence>
<organism evidence="2 3">
    <name type="scientific">Vulcanisaeta souniana JCM 11219</name>
    <dbReference type="NCBI Taxonomy" id="1293586"/>
    <lineage>
        <taxon>Archaea</taxon>
        <taxon>Thermoproteota</taxon>
        <taxon>Thermoprotei</taxon>
        <taxon>Thermoproteales</taxon>
        <taxon>Thermoproteaceae</taxon>
        <taxon>Vulcanisaeta</taxon>
    </lineage>
</organism>